<dbReference type="Proteomes" id="UP000255303">
    <property type="component" value="Unassembled WGS sequence"/>
</dbReference>
<dbReference type="SUPFAM" id="SSF51197">
    <property type="entry name" value="Clavaminate synthase-like"/>
    <property type="match status" value="1"/>
</dbReference>
<keyword evidence="2 5" id="KW-0223">Dioxygenase</keyword>
<feature type="binding site" evidence="5">
    <location>
        <position position="162"/>
    </location>
    <ligand>
        <name>Fe cation</name>
        <dbReference type="ChEBI" id="CHEBI:24875"/>
    </ligand>
</feature>
<dbReference type="GO" id="GO:0106343">
    <property type="term" value="F:glutarate dioxygenase activity"/>
    <property type="evidence" value="ECO:0007669"/>
    <property type="project" value="UniProtKB-EC"/>
</dbReference>
<dbReference type="GO" id="GO:0008198">
    <property type="term" value="F:ferrous iron binding"/>
    <property type="evidence" value="ECO:0007669"/>
    <property type="project" value="UniProtKB-UniRule"/>
</dbReference>
<dbReference type="AlphaFoldDB" id="A0A379JR72"/>
<reference evidence="6 7" key="1">
    <citation type="submission" date="2018-06" db="EMBL/GenBank/DDBJ databases">
        <authorList>
            <consortium name="Pathogen Informatics"/>
            <person name="Doyle S."/>
        </authorList>
    </citation>
    <scope>NUCLEOTIDE SEQUENCE [LARGE SCALE GENOMIC DNA]</scope>
    <source>
        <strain evidence="6 7">NCTC10692</strain>
    </source>
</reference>
<sequence length="325" mass="37328">MTRFVPVKDLVVPLPQELKGFTLEPSQCSPRLLELTFHQATIEAFLTALADVPVQALEYKSFLRFHVAKVLDELCEGTLQPVLVNTLVDRGTGGLLIKPTGLDNVEQAEDMVKLATAVAHLFGRSNYDAMSGQYYARFVVQNVDNSDSYLRQPHRVLELHTDGTFVEQDTDYVLMMKIDEQNMEGGNSLLLHLDDWEHLDTFNSHPLARRDMRWSAPPSKRVDKDVFHPVFDTDNQGRPIISYIDQFVQPRNFEEGNWLTDLCQSLENSQNKLSVEVPVGSFLLINNHFWLHGRDRFTAHPGLRRELMRQRGYFTHAKVLRNPRQ</sequence>
<dbReference type="RefSeq" id="WP_074856382.1">
    <property type="nucleotide sequence ID" value="NZ_FNZC01000012.1"/>
</dbReference>
<feature type="binding site" evidence="5">
    <location>
        <position position="160"/>
    </location>
    <ligand>
        <name>Fe cation</name>
        <dbReference type="ChEBI" id="CHEBI:24875"/>
    </ligand>
</feature>
<comment type="similarity">
    <text evidence="5">Belongs to the glutarate hydroxylase family.</text>
</comment>
<evidence type="ECO:0000256" key="3">
    <source>
        <dbReference type="ARBA" id="ARBA00023002"/>
    </source>
</evidence>
<keyword evidence="1 5" id="KW-0479">Metal-binding</keyword>
<evidence type="ECO:0000256" key="4">
    <source>
        <dbReference type="ARBA" id="ARBA00023004"/>
    </source>
</evidence>
<comment type="subunit">
    <text evidence="5">Homotetramer.</text>
</comment>
<evidence type="ECO:0000256" key="1">
    <source>
        <dbReference type="ARBA" id="ARBA00022723"/>
    </source>
</evidence>
<keyword evidence="3 5" id="KW-0560">Oxidoreductase</keyword>
<dbReference type="EMBL" id="UGUV01000002">
    <property type="protein sequence ID" value="SUD50721.1"/>
    <property type="molecule type" value="Genomic_DNA"/>
</dbReference>
<organism evidence="6 7">
    <name type="scientific">Ectopseudomonas oleovorans</name>
    <name type="common">Pseudomonas oleovorans</name>
    <dbReference type="NCBI Taxonomy" id="301"/>
    <lineage>
        <taxon>Bacteria</taxon>
        <taxon>Pseudomonadati</taxon>
        <taxon>Pseudomonadota</taxon>
        <taxon>Gammaproteobacteria</taxon>
        <taxon>Pseudomonadales</taxon>
        <taxon>Pseudomonadaceae</taxon>
        <taxon>Ectopseudomonas</taxon>
    </lineage>
</organism>
<comment type="catalytic activity">
    <reaction evidence="5">
        <text>glutarate + 2-oxoglutarate + O2 = (S)-2-hydroxyglutarate + succinate + CO2</text>
        <dbReference type="Rhea" id="RHEA:13821"/>
        <dbReference type="ChEBI" id="CHEBI:15379"/>
        <dbReference type="ChEBI" id="CHEBI:16526"/>
        <dbReference type="ChEBI" id="CHEBI:16782"/>
        <dbReference type="ChEBI" id="CHEBI:16810"/>
        <dbReference type="ChEBI" id="CHEBI:30031"/>
        <dbReference type="ChEBI" id="CHEBI:30921"/>
        <dbReference type="EC" id="1.14.11.64"/>
    </reaction>
</comment>
<name>A0A379JR72_ECTOL</name>
<dbReference type="GO" id="GO:0050498">
    <property type="term" value="F:oxidoreductase activity, acting on paired donors, with incorporation or reduction of molecular oxygen, with 2-oxoglutarate as one donor, and the other dehydrogenated"/>
    <property type="evidence" value="ECO:0007669"/>
    <property type="project" value="UniProtKB-UniRule"/>
</dbReference>
<keyword evidence="4 5" id="KW-0408">Iron</keyword>
<accession>A0A379JR72</accession>
<evidence type="ECO:0000313" key="6">
    <source>
        <dbReference type="EMBL" id="SUD50721.1"/>
    </source>
</evidence>
<dbReference type="InterPro" id="IPR042098">
    <property type="entry name" value="TauD-like_sf"/>
</dbReference>
<protein>
    <recommendedName>
        <fullName evidence="5">Glutarate 2-hydroxylase</fullName>
        <shortName evidence="5">G-2-H</shortName>
        <ecNumber evidence="5">1.14.11.64</ecNumber>
    </recommendedName>
</protein>
<dbReference type="NCBIfam" id="NF002814">
    <property type="entry name" value="PRK02963.1"/>
    <property type="match status" value="1"/>
</dbReference>
<dbReference type="InterPro" id="IPR015038">
    <property type="entry name" value="GlaH"/>
</dbReference>
<dbReference type="HAMAP" id="MF_01083">
    <property type="entry name" value="glutarate_hydroxylase"/>
    <property type="match status" value="1"/>
</dbReference>
<evidence type="ECO:0000313" key="7">
    <source>
        <dbReference type="Proteomes" id="UP000255303"/>
    </source>
</evidence>
<comment type="function">
    <text evidence="5">Acts as an alpha-ketoglutarate-dependent dioxygenase catalyzing hydroxylation of glutarate (GA) to L-2-hydroxyglutarate (L2HG). Functions in a L-lysine degradation pathway that proceeds via cadaverine, glutarate and L-2-hydroxyglutarate.</text>
</comment>
<comment type="pathway">
    <text evidence="5">Amino-acid degradation.</text>
</comment>
<dbReference type="Gene3D" id="3.60.130.10">
    <property type="entry name" value="Clavaminate synthase-like"/>
    <property type="match status" value="1"/>
</dbReference>
<dbReference type="GO" id="GO:0019477">
    <property type="term" value="P:L-lysine catabolic process"/>
    <property type="evidence" value="ECO:0007669"/>
    <property type="project" value="UniProtKB-UniRule"/>
</dbReference>
<gene>
    <name evidence="6" type="primary">csiD</name>
    <name evidence="5" type="synonym">glaH</name>
    <name evidence="6" type="ORF">NCTC10692_01149</name>
</gene>
<dbReference type="Pfam" id="PF08943">
    <property type="entry name" value="CsiD"/>
    <property type="match status" value="1"/>
</dbReference>
<evidence type="ECO:0000256" key="5">
    <source>
        <dbReference type="HAMAP-Rule" id="MF_01083"/>
    </source>
</evidence>
<comment type="cofactor">
    <cofactor evidence="5">
        <name>Fe(2+)</name>
        <dbReference type="ChEBI" id="CHEBI:29033"/>
    </cofactor>
    <text evidence="5">Binds 1 Fe(2+) ion per subunit.</text>
</comment>
<dbReference type="EC" id="1.14.11.64" evidence="5"/>
<evidence type="ECO:0000256" key="2">
    <source>
        <dbReference type="ARBA" id="ARBA00022964"/>
    </source>
</evidence>
<proteinExistence type="inferred from homology"/>
<feature type="binding site" evidence="5">
    <location>
        <position position="292"/>
    </location>
    <ligand>
        <name>Fe cation</name>
        <dbReference type="ChEBI" id="CHEBI:24875"/>
    </ligand>
</feature>